<evidence type="ECO:0000313" key="1">
    <source>
        <dbReference type="EMBL" id="KIE46518.1"/>
    </source>
</evidence>
<evidence type="ECO:0000313" key="2">
    <source>
        <dbReference type="Proteomes" id="UP000031366"/>
    </source>
</evidence>
<comment type="caution">
    <text evidence="1">The sequence shown here is derived from an EMBL/GenBank/DDBJ whole genome shotgun (WGS) entry which is preliminary data.</text>
</comment>
<keyword evidence="2" id="KW-1185">Reference proteome</keyword>
<evidence type="ECO:0008006" key="3">
    <source>
        <dbReference type="Google" id="ProtNLM"/>
    </source>
</evidence>
<protein>
    <recommendedName>
        <fullName evidence="3">X-X-X-Leu-X-X-Gly heptad repeats protein</fullName>
    </recommendedName>
</protein>
<dbReference type="STRING" id="29341.RSJ17_15325"/>
<dbReference type="Gene3D" id="1.10.287.950">
    <property type="entry name" value="Methyl-accepting chemotaxis protein"/>
    <property type="match status" value="2"/>
</dbReference>
<dbReference type="AlphaFoldDB" id="A0A0C1U4K7"/>
<dbReference type="EMBL" id="AYSO01000017">
    <property type="protein sequence ID" value="KIE46518.1"/>
    <property type="molecule type" value="Genomic_DNA"/>
</dbReference>
<dbReference type="Proteomes" id="UP000031366">
    <property type="component" value="Unassembled WGS sequence"/>
</dbReference>
<name>A0A0C1U4K7_9CLOT</name>
<proteinExistence type="predicted"/>
<accession>A0A0C1U4K7</accession>
<sequence>MGQKKMKKCMSKRVLALVMVGTLLSGNMVYGVELVKKDETVYVTLDSQGNVEERIVSDWLSSDNKNSEIKDKSELANIKNLKGSEKPEISNKNVIWKMDGKDIFYQGTIDKKLPLEIKISYELDGKSIKPEELIGKSGELKIKVDYKNNENHKVTVKGKNKVVYTPLTVATLATLPVENFTNVKVNGGKVINDGNNQIITFINMPGLKESLSLKDGVLNIPENLEITAKVEDFSMSPMMITATPELLIEDIEGIKSVDELIESIDKLQDASSKLVEGTETFSKKQAEFSNGFKTYYEGVSRFTSGAGEAIDGIGKAADNLGKLSEGTSKLSLGLEEFGSKVNEFTNGIEKITSSTDALIDGQNQVKGGIEQNLQGATTLKEKKNLELQGLDELNDSTVELEKVAKALSQVPGNEAMVAQLNMIIQGQKQGIASLKNGGNEFLGGLEKLEGGLSQTKAGSEKVLSGMSQLKEGGAALKNGGSQISQGAKALAAGANEVSNGATALKEGTSKLSDAKTSLNEGQKQLIDGGKTLQDGSEKLASGADELFKNMSKFHNEGIEKMKSEANNKMGDLSEIIEVKDEIVKLSKDYGTFTGLGENMEGKVKFIMKTPELKKAESKEKVEEKVEEKKGFKNWIKEIFNKE</sequence>
<organism evidence="1 2">
    <name type="scientific">Clostridium argentinense CDC 2741</name>
    <dbReference type="NCBI Taxonomy" id="1418104"/>
    <lineage>
        <taxon>Bacteria</taxon>
        <taxon>Bacillati</taxon>
        <taxon>Bacillota</taxon>
        <taxon>Clostridia</taxon>
        <taxon>Eubacteriales</taxon>
        <taxon>Clostridiaceae</taxon>
        <taxon>Clostridium</taxon>
    </lineage>
</organism>
<reference evidence="1 2" key="1">
    <citation type="journal article" date="2015" name="Infect. Genet. Evol.">
        <title>Genomic sequences of six botulinum neurotoxin-producing strains representing three clostridial species illustrate the mobility and diversity of botulinum neurotoxin genes.</title>
        <authorList>
            <person name="Smith T.J."/>
            <person name="Hill K.K."/>
            <person name="Xie G."/>
            <person name="Foley B.T."/>
            <person name="Williamson C.H."/>
            <person name="Foster J.T."/>
            <person name="Johnson S.L."/>
            <person name="Chertkov O."/>
            <person name="Teshima H."/>
            <person name="Gibbons H.S."/>
            <person name="Johnsky L.A."/>
            <person name="Karavis M.A."/>
            <person name="Smith L.A."/>
        </authorList>
    </citation>
    <scope>NUCLEOTIDE SEQUENCE [LARGE SCALE GENOMIC DNA]</scope>
    <source>
        <strain evidence="1 2">CDC 2741</strain>
    </source>
</reference>
<gene>
    <name evidence="1" type="ORF">U732_2041</name>
</gene>